<proteinExistence type="predicted"/>
<gene>
    <name evidence="2" type="ORF">DI526_19755</name>
</gene>
<dbReference type="InterPro" id="IPR018691">
    <property type="entry name" value="DUF2188"/>
</dbReference>
<feature type="compositionally biased region" description="Basic and acidic residues" evidence="1">
    <location>
        <begin position="69"/>
        <end position="81"/>
    </location>
</feature>
<name>A0A2W5WTW2_9CAUL</name>
<dbReference type="AlphaFoldDB" id="A0A2W5WTW2"/>
<comment type="caution">
    <text evidence="2">The sequence shown here is derived from an EMBL/GenBank/DDBJ whole genome shotgun (WGS) entry which is preliminary data.</text>
</comment>
<evidence type="ECO:0000256" key="1">
    <source>
        <dbReference type="SAM" id="MobiDB-lite"/>
    </source>
</evidence>
<evidence type="ECO:0008006" key="4">
    <source>
        <dbReference type="Google" id="ProtNLM"/>
    </source>
</evidence>
<evidence type="ECO:0000313" key="2">
    <source>
        <dbReference type="EMBL" id="PZR31384.1"/>
    </source>
</evidence>
<feature type="region of interest" description="Disordered" evidence="1">
    <location>
        <begin position="62"/>
        <end position="81"/>
    </location>
</feature>
<dbReference type="EMBL" id="QFQZ01000088">
    <property type="protein sequence ID" value="PZR31384.1"/>
    <property type="molecule type" value="Genomic_DNA"/>
</dbReference>
<organism evidence="2 3">
    <name type="scientific">Caulobacter segnis</name>
    <dbReference type="NCBI Taxonomy" id="88688"/>
    <lineage>
        <taxon>Bacteria</taxon>
        <taxon>Pseudomonadati</taxon>
        <taxon>Pseudomonadota</taxon>
        <taxon>Alphaproteobacteria</taxon>
        <taxon>Caulobacterales</taxon>
        <taxon>Caulobacteraceae</taxon>
        <taxon>Caulobacter</taxon>
    </lineage>
</organism>
<evidence type="ECO:0000313" key="3">
    <source>
        <dbReference type="Proteomes" id="UP000249393"/>
    </source>
</evidence>
<dbReference type="Pfam" id="PF09954">
    <property type="entry name" value="DUF2188"/>
    <property type="match status" value="1"/>
</dbReference>
<sequence length="81" mass="8969">MTEVTYTIVEHDGGWAYKVGDTFSETFPSHDAALKAAQRAAGEQRLPGETEGIVYEDKQAVWHQEVSSGDDRPTTRVQDAE</sequence>
<accession>A0A2W5WTW2</accession>
<reference evidence="2 3" key="1">
    <citation type="submission" date="2017-08" db="EMBL/GenBank/DDBJ databases">
        <title>Infants hospitalized years apart are colonized by the same room-sourced microbial strains.</title>
        <authorList>
            <person name="Brooks B."/>
            <person name="Olm M.R."/>
            <person name="Firek B.A."/>
            <person name="Baker R."/>
            <person name="Thomas B.C."/>
            <person name="Morowitz M.J."/>
            <person name="Banfield J.F."/>
        </authorList>
    </citation>
    <scope>NUCLEOTIDE SEQUENCE [LARGE SCALE GENOMIC DNA]</scope>
    <source>
        <strain evidence="2">S2_003_000_R2_4</strain>
    </source>
</reference>
<protein>
    <recommendedName>
        <fullName evidence="4">DUF2188 domain-containing protein</fullName>
    </recommendedName>
</protein>
<dbReference type="Proteomes" id="UP000249393">
    <property type="component" value="Unassembled WGS sequence"/>
</dbReference>
<dbReference type="RefSeq" id="WP_304281691.1">
    <property type="nucleotide sequence ID" value="NZ_QFQZ01000088.1"/>
</dbReference>